<comment type="caution">
    <text evidence="5">The sequence shown here is derived from an EMBL/GenBank/DDBJ whole genome shotgun (WGS) entry which is preliminary data.</text>
</comment>
<dbReference type="KEGG" id="btha:DR62_5059"/>
<proteinExistence type="predicted"/>
<sequence>MTDTAANTKPSTDDERRIANRHVPIDYRATYRFFRSRAASGADKVVQVLYQDDNPALAHARSDAEFRTLERAVSFDGRSVLDIGCGTGRLADRIIDRVGYYFGFDLLAEFVETARASLVERAIPESRYGFAALPCNARSIEMITRRKRFDIVIMSGVSIYLNDEDFLGSLRCLAAAMHSGASLYLRDPIETADARLTLDRFMSNQLSAEYSVIYRGADEYRRAVADAFDASFDIGPLTPMYRDPALNGRWSTRQHYMVITRK</sequence>
<name>A0AAW9CMZ0_BURTH</name>
<evidence type="ECO:0000313" key="6">
    <source>
        <dbReference type="Proteomes" id="UP001272137"/>
    </source>
</evidence>
<organism evidence="5 6">
    <name type="scientific">Burkholderia thailandensis</name>
    <dbReference type="NCBI Taxonomy" id="57975"/>
    <lineage>
        <taxon>Bacteria</taxon>
        <taxon>Pseudomonadati</taxon>
        <taxon>Pseudomonadota</taxon>
        <taxon>Betaproteobacteria</taxon>
        <taxon>Burkholderiales</taxon>
        <taxon>Burkholderiaceae</taxon>
        <taxon>Burkholderia</taxon>
        <taxon>pseudomallei group</taxon>
    </lineage>
</organism>
<reference evidence="5" key="1">
    <citation type="submission" date="2018-08" db="EMBL/GenBank/DDBJ databases">
        <title>Identification of Burkholderia cepacia strains that express a Burkholderia pseudomallei-like capsular polysaccharide.</title>
        <authorList>
            <person name="Burtnick M.N."/>
            <person name="Vongsouvath M."/>
            <person name="Newton P."/>
            <person name="Wuthiekanun V."/>
            <person name="Limmathurotsakul D."/>
            <person name="Brett P.J."/>
            <person name="Chantratita N."/>
            <person name="Dance D.A."/>
        </authorList>
    </citation>
    <scope>NUCLEOTIDE SEQUENCE</scope>
    <source>
        <strain evidence="5">SBXCC001</strain>
    </source>
</reference>
<dbReference type="GO" id="GO:0032259">
    <property type="term" value="P:methylation"/>
    <property type="evidence" value="ECO:0007669"/>
    <property type="project" value="UniProtKB-KW"/>
</dbReference>
<dbReference type="Pfam" id="PF13649">
    <property type="entry name" value="Methyltransf_25"/>
    <property type="match status" value="1"/>
</dbReference>
<dbReference type="InterPro" id="IPR029063">
    <property type="entry name" value="SAM-dependent_MTases_sf"/>
</dbReference>
<keyword evidence="1 5" id="KW-0489">Methyltransferase</keyword>
<protein>
    <submittedName>
        <fullName evidence="5">Methyltransferase domain protein</fullName>
    </submittedName>
</protein>
<evidence type="ECO:0000256" key="2">
    <source>
        <dbReference type="ARBA" id="ARBA00022679"/>
    </source>
</evidence>
<dbReference type="PANTHER" id="PTHR43464">
    <property type="entry name" value="METHYLTRANSFERASE"/>
    <property type="match status" value="1"/>
</dbReference>
<evidence type="ECO:0000259" key="4">
    <source>
        <dbReference type="Pfam" id="PF13649"/>
    </source>
</evidence>
<dbReference type="PANTHER" id="PTHR43464:SF19">
    <property type="entry name" value="UBIQUINONE BIOSYNTHESIS O-METHYLTRANSFERASE, MITOCHONDRIAL"/>
    <property type="match status" value="1"/>
</dbReference>
<gene>
    <name evidence="5" type="ORF">C7S16_5818</name>
</gene>
<dbReference type="CDD" id="cd02440">
    <property type="entry name" value="AdoMet_MTases"/>
    <property type="match status" value="1"/>
</dbReference>
<feature type="domain" description="Methyltransferase" evidence="4">
    <location>
        <begin position="80"/>
        <end position="177"/>
    </location>
</feature>
<dbReference type="GO" id="GO:0008168">
    <property type="term" value="F:methyltransferase activity"/>
    <property type="evidence" value="ECO:0007669"/>
    <property type="project" value="UniProtKB-KW"/>
</dbReference>
<accession>A0AAW9CMZ0</accession>
<dbReference type="AlphaFoldDB" id="A0AAW9CMZ0"/>
<evidence type="ECO:0000313" key="5">
    <source>
        <dbReference type="EMBL" id="MDW9251999.1"/>
    </source>
</evidence>
<dbReference type="RefSeq" id="WP_009898371.1">
    <property type="nucleotide sequence ID" value="NZ_CP008915.2"/>
</dbReference>
<dbReference type="Gene3D" id="3.40.50.150">
    <property type="entry name" value="Vaccinia Virus protein VP39"/>
    <property type="match status" value="1"/>
</dbReference>
<keyword evidence="2" id="KW-0808">Transferase</keyword>
<dbReference type="Proteomes" id="UP001272137">
    <property type="component" value="Unassembled WGS sequence"/>
</dbReference>
<evidence type="ECO:0000256" key="3">
    <source>
        <dbReference type="ARBA" id="ARBA00022691"/>
    </source>
</evidence>
<dbReference type="SUPFAM" id="SSF53335">
    <property type="entry name" value="S-adenosyl-L-methionine-dependent methyltransferases"/>
    <property type="match status" value="1"/>
</dbReference>
<dbReference type="EMBL" id="QXCT01000001">
    <property type="protein sequence ID" value="MDW9251999.1"/>
    <property type="molecule type" value="Genomic_DNA"/>
</dbReference>
<keyword evidence="3" id="KW-0949">S-adenosyl-L-methionine</keyword>
<dbReference type="InterPro" id="IPR041698">
    <property type="entry name" value="Methyltransf_25"/>
</dbReference>
<evidence type="ECO:0000256" key="1">
    <source>
        <dbReference type="ARBA" id="ARBA00022603"/>
    </source>
</evidence>